<evidence type="ECO:0000259" key="1">
    <source>
        <dbReference type="PROSITE" id="PS51186"/>
    </source>
</evidence>
<dbReference type="InterPro" id="IPR016181">
    <property type="entry name" value="Acyl_CoA_acyltransferase"/>
</dbReference>
<evidence type="ECO:0000313" key="3">
    <source>
        <dbReference type="Proteomes" id="UP000008370"/>
    </source>
</evidence>
<dbReference type="RefSeq" id="XP_007400173.1">
    <property type="nucleotide sequence ID" value="XM_007400111.1"/>
</dbReference>
<evidence type="ECO:0000313" key="2">
    <source>
        <dbReference type="EMBL" id="EKM51011.1"/>
    </source>
</evidence>
<dbReference type="Pfam" id="PF13302">
    <property type="entry name" value="Acetyltransf_3"/>
    <property type="match status" value="1"/>
</dbReference>
<organism evidence="2 3">
    <name type="scientific">Phanerochaete carnosa (strain HHB-10118-sp)</name>
    <name type="common">White-rot fungus</name>
    <name type="synonym">Peniophora carnosa</name>
    <dbReference type="NCBI Taxonomy" id="650164"/>
    <lineage>
        <taxon>Eukaryota</taxon>
        <taxon>Fungi</taxon>
        <taxon>Dikarya</taxon>
        <taxon>Basidiomycota</taxon>
        <taxon>Agaricomycotina</taxon>
        <taxon>Agaricomycetes</taxon>
        <taxon>Polyporales</taxon>
        <taxon>Phanerochaetaceae</taxon>
        <taxon>Phanerochaete</taxon>
    </lineage>
</organism>
<reference evidence="2 3" key="1">
    <citation type="journal article" date="2012" name="BMC Genomics">
        <title>Comparative genomics of the white-rot fungi, Phanerochaete carnosa and P. chrysosporium, to elucidate the genetic basis of the distinct wood types they colonize.</title>
        <authorList>
            <person name="Suzuki H."/>
            <person name="MacDonald J."/>
            <person name="Syed K."/>
            <person name="Salamov A."/>
            <person name="Hori C."/>
            <person name="Aerts A."/>
            <person name="Henrissat B."/>
            <person name="Wiebenga A."/>
            <person name="vanKuyk P.A."/>
            <person name="Barry K."/>
            <person name="Lindquist E."/>
            <person name="LaButti K."/>
            <person name="Lapidus A."/>
            <person name="Lucas S."/>
            <person name="Coutinho P."/>
            <person name="Gong Y."/>
            <person name="Samejima M."/>
            <person name="Mahadevan R."/>
            <person name="Abou-Zaid M."/>
            <person name="de Vries R.P."/>
            <person name="Igarashi K."/>
            <person name="Yadav J.S."/>
            <person name="Grigoriev I.V."/>
            <person name="Master E.R."/>
        </authorList>
    </citation>
    <scope>NUCLEOTIDE SEQUENCE [LARGE SCALE GENOMIC DNA]</scope>
    <source>
        <strain evidence="2 3">HHB-10118-sp</strain>
    </source>
</reference>
<dbReference type="InParanoid" id="K5UMT0"/>
<dbReference type="AlphaFoldDB" id="K5UMT0"/>
<proteinExistence type="predicted"/>
<dbReference type="KEGG" id="pco:PHACADRAFT_262957"/>
<dbReference type="HOGENOM" id="CLU_078023_0_0_1"/>
<dbReference type="GO" id="GO:0008999">
    <property type="term" value="F:protein-N-terminal-alanine acetyltransferase activity"/>
    <property type="evidence" value="ECO:0007669"/>
    <property type="project" value="TreeGrafter"/>
</dbReference>
<dbReference type="CDD" id="cd04301">
    <property type="entry name" value="NAT_SF"/>
    <property type="match status" value="1"/>
</dbReference>
<dbReference type="InterPro" id="IPR000182">
    <property type="entry name" value="GNAT_dom"/>
</dbReference>
<name>K5UMT0_PHACS</name>
<accession>K5UMT0</accession>
<dbReference type="Proteomes" id="UP000008370">
    <property type="component" value="Unassembled WGS sequence"/>
</dbReference>
<feature type="domain" description="N-acetyltransferase" evidence="1">
    <location>
        <begin position="70"/>
        <end position="224"/>
    </location>
</feature>
<dbReference type="PROSITE" id="PS51186">
    <property type="entry name" value="GNAT"/>
    <property type="match status" value="1"/>
</dbReference>
<dbReference type="Gene3D" id="3.40.630.30">
    <property type="match status" value="1"/>
</dbReference>
<gene>
    <name evidence="2" type="ORF">PHACADRAFT_262957</name>
</gene>
<sequence length="262" mass="30301">MPYTNSYTPPPLPPPIPDSELLGPEPYDLNWVFPIYPESLENERVKLVPLIPREHGEQFYSETTKDPLFFRYYSIVWHNLREWLTWAECYMRRNPANILFAIIDKTRPDDSHPHWGGRLAGALGFLDANAKELSAEIAYVAILPAFRRTHVASNAIGILMRYCLELPTASPPGLGLRRVLWRAHHENLPSARLAERMGFKREGLLRWMWTVAEERALDGIKPREGDSRPKNYGRHTIMLATCWDDWEGGVREIVQKQMARQA</sequence>
<dbReference type="EMBL" id="JH930477">
    <property type="protein sequence ID" value="EKM51011.1"/>
    <property type="molecule type" value="Genomic_DNA"/>
</dbReference>
<protein>
    <recommendedName>
        <fullName evidence="1">N-acetyltransferase domain-containing protein</fullName>
    </recommendedName>
</protein>
<dbReference type="OrthoDB" id="41238at2759"/>
<dbReference type="InterPro" id="IPR051908">
    <property type="entry name" value="Ribosomal_N-acetyltransferase"/>
</dbReference>
<keyword evidence="3" id="KW-1185">Reference proteome</keyword>
<dbReference type="GeneID" id="18918426"/>
<dbReference type="PANTHER" id="PTHR43441:SF5">
    <property type="entry name" value="FAMILY ACETYLTRANSFERASE, PUTATIVE-RELATED"/>
    <property type="match status" value="1"/>
</dbReference>
<dbReference type="SUPFAM" id="SSF55729">
    <property type="entry name" value="Acyl-CoA N-acyltransferases (Nat)"/>
    <property type="match status" value="1"/>
</dbReference>
<dbReference type="GO" id="GO:1990189">
    <property type="term" value="F:protein N-terminal-serine acetyltransferase activity"/>
    <property type="evidence" value="ECO:0007669"/>
    <property type="project" value="TreeGrafter"/>
</dbReference>
<dbReference type="PANTHER" id="PTHR43441">
    <property type="entry name" value="RIBOSOMAL-PROTEIN-SERINE ACETYLTRANSFERASE"/>
    <property type="match status" value="1"/>
</dbReference>